<keyword evidence="1" id="KW-0472">Membrane</keyword>
<evidence type="ECO:0000313" key="3">
    <source>
        <dbReference type="Proteomes" id="UP000007013"/>
    </source>
</evidence>
<feature type="transmembrane region" description="Helical" evidence="1">
    <location>
        <begin position="20"/>
        <end position="42"/>
    </location>
</feature>
<dbReference type="OrthoDB" id="291841at2"/>
<reference evidence="2 3" key="1">
    <citation type="journal article" date="2011" name="J. Bacteriol.">
        <title>Genome sequence of the verrucomicrobium Opitutus terrae PB90-1, an abundant inhabitant of rice paddy soil ecosystems.</title>
        <authorList>
            <person name="van Passel M.W."/>
            <person name="Kant R."/>
            <person name="Palva A."/>
            <person name="Copeland A."/>
            <person name="Lucas S."/>
            <person name="Lapidus A."/>
            <person name="Glavina del Rio T."/>
            <person name="Pitluck S."/>
            <person name="Goltsman E."/>
            <person name="Clum A."/>
            <person name="Sun H."/>
            <person name="Schmutz J."/>
            <person name="Larimer F.W."/>
            <person name="Land M.L."/>
            <person name="Hauser L."/>
            <person name="Kyrpides N."/>
            <person name="Mikhailova N."/>
            <person name="Richardson P.P."/>
            <person name="Janssen P.H."/>
            <person name="de Vos W.M."/>
            <person name="Smidt H."/>
        </authorList>
    </citation>
    <scope>NUCLEOTIDE SEQUENCE [LARGE SCALE GENOMIC DNA]</scope>
    <source>
        <strain evidence="3">DSM 11246 / JCM 15787 / PB90-1</strain>
    </source>
</reference>
<name>B1ZNS0_OPITP</name>
<organism evidence="2 3">
    <name type="scientific">Opitutus terrae (strain DSM 11246 / JCM 15787 / PB90-1)</name>
    <dbReference type="NCBI Taxonomy" id="452637"/>
    <lineage>
        <taxon>Bacteria</taxon>
        <taxon>Pseudomonadati</taxon>
        <taxon>Verrucomicrobiota</taxon>
        <taxon>Opitutia</taxon>
        <taxon>Opitutales</taxon>
        <taxon>Opitutaceae</taxon>
        <taxon>Opitutus</taxon>
    </lineage>
</organism>
<gene>
    <name evidence="2" type="ordered locus">Oter_2157</name>
</gene>
<dbReference type="RefSeq" id="WP_012374977.1">
    <property type="nucleotide sequence ID" value="NC_010571.1"/>
</dbReference>
<feature type="transmembrane region" description="Helical" evidence="1">
    <location>
        <begin position="92"/>
        <end position="116"/>
    </location>
</feature>
<accession>B1ZNS0</accession>
<feature type="transmembrane region" description="Helical" evidence="1">
    <location>
        <begin position="305"/>
        <end position="323"/>
    </location>
</feature>
<dbReference type="KEGG" id="ote:Oter_2157"/>
<keyword evidence="1" id="KW-0812">Transmembrane</keyword>
<dbReference type="eggNOG" id="ENOG5033WXG">
    <property type="taxonomic scope" value="Bacteria"/>
</dbReference>
<dbReference type="AlphaFoldDB" id="B1ZNS0"/>
<feature type="transmembrane region" description="Helical" evidence="1">
    <location>
        <begin position="187"/>
        <end position="212"/>
    </location>
</feature>
<sequence length="335" mass="36440">MGTETSPLAAPYKDRKAGLIVFGILEILIGAFFLFSLAATAVSRVVLAHRPELAQQYQGSTLWPTLLINGGLVVVFVWLGIGSLLARRWARAISLCLGWIGLISGVIACVSMAWVLPAIDAAMQQAAEQNGQHLSAGIVVFVKILTVSMMLLMYVIIPGALVLFYRSRHVRLTCETRDPVERWTDRCPLPVLALVLLLAFSAVAMVMTIPLYGRAFPFFGMIITGAPALVLFGAFAVFCGAAARGLYRLQPWALWSYAVVVVVFAINSAVTFTGGGLMRYYEAIGLPEAQLKQIEAMKLLQTDSLIWFGTAAALVFLGYLIWLRKYFTTAPTAVG</sequence>
<evidence type="ECO:0000256" key="1">
    <source>
        <dbReference type="SAM" id="Phobius"/>
    </source>
</evidence>
<feature type="transmembrane region" description="Helical" evidence="1">
    <location>
        <begin position="136"/>
        <end position="166"/>
    </location>
</feature>
<protein>
    <submittedName>
        <fullName evidence="2">Uncharacterized protein</fullName>
    </submittedName>
</protein>
<proteinExistence type="predicted"/>
<dbReference type="EMBL" id="CP001032">
    <property type="protein sequence ID" value="ACB75440.1"/>
    <property type="molecule type" value="Genomic_DNA"/>
</dbReference>
<dbReference type="Proteomes" id="UP000007013">
    <property type="component" value="Chromosome"/>
</dbReference>
<feature type="transmembrane region" description="Helical" evidence="1">
    <location>
        <begin position="252"/>
        <end position="272"/>
    </location>
</feature>
<feature type="transmembrane region" description="Helical" evidence="1">
    <location>
        <begin position="218"/>
        <end position="240"/>
    </location>
</feature>
<evidence type="ECO:0000313" key="2">
    <source>
        <dbReference type="EMBL" id="ACB75440.1"/>
    </source>
</evidence>
<feature type="transmembrane region" description="Helical" evidence="1">
    <location>
        <begin position="62"/>
        <end position="85"/>
    </location>
</feature>
<keyword evidence="1" id="KW-1133">Transmembrane helix</keyword>
<dbReference type="HOGENOM" id="CLU_828581_0_0_0"/>
<keyword evidence="3" id="KW-1185">Reference proteome</keyword>